<dbReference type="Proteomes" id="UP000037084">
    <property type="component" value="Unassembled WGS sequence"/>
</dbReference>
<dbReference type="InterPro" id="IPR005031">
    <property type="entry name" value="COQ10_START"/>
</dbReference>
<dbReference type="SUPFAM" id="SSF55961">
    <property type="entry name" value="Bet v1-like"/>
    <property type="match status" value="1"/>
</dbReference>
<dbReference type="Gene3D" id="3.30.530.20">
    <property type="match status" value="1"/>
</dbReference>
<accession>A0A0L8MCL8</accession>
<dbReference type="PATRIC" id="fig|1961.12.peg.4874"/>
<dbReference type="EMBL" id="LGUV01000311">
    <property type="protein sequence ID" value="KOG48079.1"/>
    <property type="molecule type" value="Genomic_DNA"/>
</dbReference>
<organism evidence="2 3">
    <name type="scientific">Streptomyces virginiae</name>
    <name type="common">Streptomyces cinnamonensis</name>
    <dbReference type="NCBI Taxonomy" id="1961"/>
    <lineage>
        <taxon>Bacteria</taxon>
        <taxon>Bacillati</taxon>
        <taxon>Actinomycetota</taxon>
        <taxon>Actinomycetes</taxon>
        <taxon>Kitasatosporales</taxon>
        <taxon>Streptomycetaceae</taxon>
        <taxon>Streptomyces</taxon>
    </lineage>
</organism>
<dbReference type="Pfam" id="PF03364">
    <property type="entry name" value="Polyketide_cyc"/>
    <property type="match status" value="1"/>
</dbReference>
<proteinExistence type="predicted"/>
<reference evidence="3" key="1">
    <citation type="submission" date="2015-07" db="EMBL/GenBank/DDBJ databases">
        <authorList>
            <consortium name="Consortium for Microbial Forensics and Genomics (microFORGE)"/>
            <person name="Knight B.M."/>
            <person name="Roberts D.P."/>
            <person name="Lin D."/>
            <person name="Hari K."/>
            <person name="Fletcher J."/>
            <person name="Melcher U."/>
            <person name="Blagden T."/>
            <person name="Winegar R.A."/>
        </authorList>
    </citation>
    <scope>NUCLEOTIDE SEQUENCE [LARGE SCALE GENOMIC DNA]</scope>
    <source>
        <strain evidence="3">NRRL B-1447</strain>
    </source>
</reference>
<comment type="caution">
    <text evidence="2">The sequence shown here is derived from an EMBL/GenBank/DDBJ whole genome shotgun (WGS) entry which is preliminary data.</text>
</comment>
<sequence>MPLVQVEIPIAARPEDSWNAVIDVESYASCMDSVQSVTIVDRTGPDERTTAWSVHLKGSVLEWVEAERLDHAARRFDFHQVSGDLAHFVGHWAVRPSDDGGSHVSLTVEFEIGIPLLADMLNPVAATALRENAEQMLHALELRLTGDAAR</sequence>
<dbReference type="RefSeq" id="WP_053173112.1">
    <property type="nucleotide sequence ID" value="NZ_LGUV01000311.1"/>
</dbReference>
<name>A0A0L8MCL8_STRVG</name>
<dbReference type="AlphaFoldDB" id="A0A0L8MCL8"/>
<evidence type="ECO:0000313" key="2">
    <source>
        <dbReference type="EMBL" id="KOG48079.1"/>
    </source>
</evidence>
<dbReference type="OrthoDB" id="9134299at2"/>
<dbReference type="InterPro" id="IPR023393">
    <property type="entry name" value="START-like_dom_sf"/>
</dbReference>
<protein>
    <recommendedName>
        <fullName evidence="1">Coenzyme Q-binding protein COQ10 START domain-containing protein</fullName>
    </recommendedName>
</protein>
<evidence type="ECO:0000259" key="1">
    <source>
        <dbReference type="Pfam" id="PF03364"/>
    </source>
</evidence>
<evidence type="ECO:0000313" key="3">
    <source>
        <dbReference type="Proteomes" id="UP000037084"/>
    </source>
</evidence>
<gene>
    <name evidence="2" type="ORF">ADK75_21640</name>
</gene>
<feature type="domain" description="Coenzyme Q-binding protein COQ10 START" evidence="1">
    <location>
        <begin position="10"/>
        <end position="136"/>
    </location>
</feature>